<accession>A0A101JFJ7</accession>
<sequence length="120" mass="13201">MLDALARGGRLSYAELAATTGWPESTTRRRVHELFESGTLYTDVEIEPELYGFRVPVLLRLTVSPSRLAAVGTALREHEEIVFAAATTGPTNPQVLVIGVERIESEPLLRNVKQLGTVRT</sequence>
<gene>
    <name evidence="2" type="ORF">ADL15_39970</name>
</gene>
<organism evidence="2 3">
    <name type="scientific">Actinoplanes awajinensis subsp. mycoplanecinus</name>
    <dbReference type="NCBI Taxonomy" id="135947"/>
    <lineage>
        <taxon>Bacteria</taxon>
        <taxon>Bacillati</taxon>
        <taxon>Actinomycetota</taxon>
        <taxon>Actinomycetes</taxon>
        <taxon>Micromonosporales</taxon>
        <taxon>Micromonosporaceae</taxon>
        <taxon>Actinoplanes</taxon>
    </lineage>
</organism>
<dbReference type="Proteomes" id="UP000053244">
    <property type="component" value="Unassembled WGS sequence"/>
</dbReference>
<reference evidence="2 3" key="1">
    <citation type="submission" date="2015-10" db="EMBL/GenBank/DDBJ databases">
        <authorList>
            <person name="Gilbert D.G."/>
        </authorList>
    </citation>
    <scope>NUCLEOTIDE SEQUENCE [LARGE SCALE GENOMIC DNA]</scope>
    <source>
        <strain evidence="2 3">NRRL B-16712</strain>
    </source>
</reference>
<name>A0A101JFJ7_9ACTN</name>
<dbReference type="PANTHER" id="PTHR30154">
    <property type="entry name" value="LEUCINE-RESPONSIVE REGULATORY PROTEIN"/>
    <property type="match status" value="1"/>
</dbReference>
<dbReference type="AlphaFoldDB" id="A0A101JFJ7"/>
<dbReference type="Pfam" id="PF09339">
    <property type="entry name" value="HTH_IclR"/>
    <property type="match status" value="1"/>
</dbReference>
<dbReference type="EMBL" id="LLZH01000310">
    <property type="protein sequence ID" value="KUL25883.1"/>
    <property type="molecule type" value="Genomic_DNA"/>
</dbReference>
<dbReference type="GO" id="GO:0005829">
    <property type="term" value="C:cytosol"/>
    <property type="evidence" value="ECO:0007669"/>
    <property type="project" value="TreeGrafter"/>
</dbReference>
<comment type="caution">
    <text evidence="2">The sequence shown here is derived from an EMBL/GenBank/DDBJ whole genome shotgun (WGS) entry which is preliminary data.</text>
</comment>
<dbReference type="GO" id="GO:0043200">
    <property type="term" value="P:response to amino acid"/>
    <property type="evidence" value="ECO:0007669"/>
    <property type="project" value="TreeGrafter"/>
</dbReference>
<dbReference type="InterPro" id="IPR036388">
    <property type="entry name" value="WH-like_DNA-bd_sf"/>
</dbReference>
<dbReference type="InterPro" id="IPR036390">
    <property type="entry name" value="WH_DNA-bd_sf"/>
</dbReference>
<evidence type="ECO:0000313" key="3">
    <source>
        <dbReference type="Proteomes" id="UP000053244"/>
    </source>
</evidence>
<dbReference type="OrthoDB" id="3453230at2"/>
<evidence type="ECO:0000313" key="2">
    <source>
        <dbReference type="EMBL" id="KUL25883.1"/>
    </source>
</evidence>
<keyword evidence="3" id="KW-1185">Reference proteome</keyword>
<dbReference type="Gene3D" id="1.10.10.10">
    <property type="entry name" value="Winged helix-like DNA-binding domain superfamily/Winged helix DNA-binding domain"/>
    <property type="match status" value="1"/>
</dbReference>
<dbReference type="SUPFAM" id="SSF46785">
    <property type="entry name" value="Winged helix' DNA-binding domain"/>
    <property type="match status" value="1"/>
</dbReference>
<evidence type="ECO:0000259" key="1">
    <source>
        <dbReference type="Pfam" id="PF09339"/>
    </source>
</evidence>
<dbReference type="GO" id="GO:0043565">
    <property type="term" value="F:sequence-specific DNA binding"/>
    <property type="evidence" value="ECO:0007669"/>
    <property type="project" value="TreeGrafter"/>
</dbReference>
<dbReference type="SMART" id="SM00344">
    <property type="entry name" value="HTH_ASNC"/>
    <property type="match status" value="1"/>
</dbReference>
<dbReference type="PANTHER" id="PTHR30154:SF34">
    <property type="entry name" value="TRANSCRIPTIONAL REGULATOR AZLB"/>
    <property type="match status" value="1"/>
</dbReference>
<dbReference type="RefSeq" id="WP_067703067.1">
    <property type="nucleotide sequence ID" value="NZ_LLZH01000310.1"/>
</dbReference>
<feature type="domain" description="HTH iclR-type" evidence="1">
    <location>
        <begin position="2"/>
        <end position="43"/>
    </location>
</feature>
<dbReference type="InterPro" id="IPR019888">
    <property type="entry name" value="Tscrpt_reg_AsnC-like"/>
</dbReference>
<proteinExistence type="predicted"/>
<protein>
    <recommendedName>
        <fullName evidence="1">HTH iclR-type domain-containing protein</fullName>
    </recommendedName>
</protein>
<dbReference type="InterPro" id="IPR005471">
    <property type="entry name" value="Tscrpt_reg_IclR_N"/>
</dbReference>
<dbReference type="GO" id="GO:0006355">
    <property type="term" value="P:regulation of DNA-templated transcription"/>
    <property type="evidence" value="ECO:0007669"/>
    <property type="project" value="InterPro"/>
</dbReference>